<dbReference type="PROSITE" id="PS51782">
    <property type="entry name" value="LYSM"/>
    <property type="match status" value="1"/>
</dbReference>
<dbReference type="InterPro" id="IPR018392">
    <property type="entry name" value="LysM"/>
</dbReference>
<dbReference type="SMART" id="SM00257">
    <property type="entry name" value="LysM"/>
    <property type="match status" value="1"/>
</dbReference>
<dbReference type="Gene3D" id="3.10.350.10">
    <property type="entry name" value="LysM domain"/>
    <property type="match status" value="1"/>
</dbReference>
<dbReference type="PANTHER" id="PTHR34700:SF4">
    <property type="entry name" value="PHAGE-LIKE ELEMENT PBSX PROTEIN XKDP"/>
    <property type="match status" value="1"/>
</dbReference>
<keyword evidence="4" id="KW-1185">Reference proteome</keyword>
<dbReference type="InterPro" id="IPR013783">
    <property type="entry name" value="Ig-like_fold"/>
</dbReference>
<feature type="region of interest" description="Disordered" evidence="1">
    <location>
        <begin position="211"/>
        <end position="476"/>
    </location>
</feature>
<feature type="region of interest" description="Disordered" evidence="1">
    <location>
        <begin position="50"/>
        <end position="92"/>
    </location>
</feature>
<evidence type="ECO:0000313" key="4">
    <source>
        <dbReference type="Proteomes" id="UP000831019"/>
    </source>
</evidence>
<evidence type="ECO:0000313" key="3">
    <source>
        <dbReference type="EMBL" id="UOA15279.1"/>
    </source>
</evidence>
<protein>
    <recommendedName>
        <fullName evidence="2">LysM domain-containing protein</fullName>
    </recommendedName>
</protein>
<sequence length="653" mass="66331">MFKGLGRFGGMGAMAAGAFAAAVLALGAWIGSKRAGPEDAPQTAVAVVPERDATPENATLAPNAVQGVSLGPKGEAATEPQPDAPVKTAEQPAAPAFDEVRRESDGMTVIAGRATPGSTVSVLKDGKEVASATADGAGKFATLAIIPPSEAGHVLTLLEQDGETKIASEEEIILTPSAPKNAPIEMAEANPAPEENPVDLIQNDAEQVAGEIDRQSVTAEVATEDTAEAEVKSETSDAMPRAGTDVVASETTAPKNSDAETMAATDGNAVPVGSISDQATPLAGTATAGPEDTDAQTQTPATTATPLAGTGTAGPEAELPKTQGSATGVSGQTDRATATAQATPLAGTGTAEAGETAPLKQDRAEGEAGEARGTPAQAQATPLAGTSAAEGESTAPSEPDSAAEMVDQPAVASAEVTPSAETGTAEENDAAEAAPNATPEPSSVAENTIPQPAEPTPTPERDTGTAPAQPSAPAPVLKSTAEGVERLDTAPPQVMTNVALDTIGYSDQGDVQLAGRAQPDTSEVRVYLNNNAVINLPVDQEGRWRGDLPNVDEGVYTLRVDELSRAGDVTSRVETPFKRESPEVLAAATEGLSGPLSAVTVQKGDTLWAISRDRYGDPLLYVKVFEANSANIRDPDLIYPGQVFDLPEEPATE</sequence>
<gene>
    <name evidence="3" type="ORF">DSM109990_02105</name>
</gene>
<dbReference type="PANTHER" id="PTHR34700">
    <property type="entry name" value="POTASSIUM BINDING PROTEIN KBP"/>
    <property type="match status" value="1"/>
</dbReference>
<dbReference type="InterPro" id="IPR052196">
    <property type="entry name" value="Bact_Kbp"/>
</dbReference>
<dbReference type="EMBL" id="CP085144">
    <property type="protein sequence ID" value="UOA15279.1"/>
    <property type="molecule type" value="Genomic_DNA"/>
</dbReference>
<dbReference type="Pfam" id="PF01476">
    <property type="entry name" value="LysM"/>
    <property type="match status" value="1"/>
</dbReference>
<evidence type="ECO:0000259" key="2">
    <source>
        <dbReference type="PROSITE" id="PS51782"/>
    </source>
</evidence>
<name>A0ABY3ZMB8_9RHOB</name>
<feature type="domain" description="LysM" evidence="2">
    <location>
        <begin position="597"/>
        <end position="646"/>
    </location>
</feature>
<evidence type="ECO:0000256" key="1">
    <source>
        <dbReference type="SAM" id="MobiDB-lite"/>
    </source>
</evidence>
<dbReference type="InterPro" id="IPR036779">
    <property type="entry name" value="LysM_dom_sf"/>
</dbReference>
<dbReference type="Gene3D" id="2.60.40.10">
    <property type="entry name" value="Immunoglobulins"/>
    <property type="match status" value="1"/>
</dbReference>
<dbReference type="RefSeq" id="WP_243260901.1">
    <property type="nucleotide sequence ID" value="NZ_CP085144.1"/>
</dbReference>
<dbReference type="CDD" id="cd00118">
    <property type="entry name" value="LysM"/>
    <property type="match status" value="1"/>
</dbReference>
<feature type="compositionally biased region" description="Basic and acidic residues" evidence="1">
    <location>
        <begin position="360"/>
        <end position="370"/>
    </location>
</feature>
<feature type="compositionally biased region" description="Polar residues" evidence="1">
    <location>
        <begin position="322"/>
        <end position="331"/>
    </location>
</feature>
<feature type="compositionally biased region" description="Low complexity" evidence="1">
    <location>
        <begin position="431"/>
        <end position="441"/>
    </location>
</feature>
<reference evidence="4" key="1">
    <citation type="journal article" date="2022" name="Microorganisms">
        <title>Beyond the ABCs#Discovery of Three New Plasmid Types in Rhodobacterales (RepQ, RepY, RepW).</title>
        <authorList>
            <person name="Freese H.M."/>
            <person name="Ringel V."/>
            <person name="Overmann J."/>
            <person name="Petersen J."/>
        </authorList>
    </citation>
    <scope>NUCLEOTIDE SEQUENCE [LARGE SCALE GENOMIC DNA]</scope>
    <source>
        <strain evidence="4">DSM 109990</strain>
    </source>
</reference>
<accession>A0ABY3ZMB8</accession>
<feature type="compositionally biased region" description="Low complexity" evidence="1">
    <location>
        <begin position="332"/>
        <end position="359"/>
    </location>
</feature>
<feature type="compositionally biased region" description="Low complexity" evidence="1">
    <location>
        <begin position="279"/>
        <end position="317"/>
    </location>
</feature>
<organism evidence="3 4">
    <name type="scientific">Sulfitobacter dubius</name>
    <dbReference type="NCBI Taxonomy" id="218673"/>
    <lineage>
        <taxon>Bacteria</taxon>
        <taxon>Pseudomonadati</taxon>
        <taxon>Pseudomonadota</taxon>
        <taxon>Alphaproteobacteria</taxon>
        <taxon>Rhodobacterales</taxon>
        <taxon>Roseobacteraceae</taxon>
        <taxon>Sulfitobacter</taxon>
    </lineage>
</organism>
<dbReference type="Proteomes" id="UP000831019">
    <property type="component" value="Chromosome"/>
</dbReference>
<proteinExistence type="predicted"/>